<dbReference type="PANTHER" id="PTHR13278">
    <property type="entry name" value="ZINC FINGER PROTEIN 830"/>
    <property type="match status" value="1"/>
</dbReference>
<comment type="caution">
    <text evidence="8">The sequence shown here is derived from an EMBL/GenBank/DDBJ whole genome shotgun (WGS) entry which is preliminary data.</text>
</comment>
<name>A0ABQ5RUY4_9CHLO</name>
<keyword evidence="5" id="KW-0539">Nucleus</keyword>
<dbReference type="EMBL" id="BSDZ01000010">
    <property type="protein sequence ID" value="GLI61425.1"/>
    <property type="molecule type" value="Genomic_DNA"/>
</dbReference>
<keyword evidence="9" id="KW-1185">Reference proteome</keyword>
<reference evidence="8 9" key="1">
    <citation type="journal article" date="2023" name="IScience">
        <title>Expanded male sex-determining region conserved during the evolution of homothallism in the green alga Volvox.</title>
        <authorList>
            <person name="Yamamoto K."/>
            <person name="Matsuzaki R."/>
            <person name="Mahakham W."/>
            <person name="Heman W."/>
            <person name="Sekimoto H."/>
            <person name="Kawachi M."/>
            <person name="Minakuchi Y."/>
            <person name="Toyoda A."/>
            <person name="Nozaki H."/>
        </authorList>
    </citation>
    <scope>NUCLEOTIDE SEQUENCE [LARGE SCALE GENOMIC DNA]</scope>
    <source>
        <strain evidence="8 9">NIES-4468</strain>
    </source>
</reference>
<feature type="compositionally biased region" description="Low complexity" evidence="7">
    <location>
        <begin position="93"/>
        <end position="129"/>
    </location>
</feature>
<dbReference type="PANTHER" id="PTHR13278:SF0">
    <property type="entry name" value="ZINC FINGER PROTEIN 830"/>
    <property type="match status" value="1"/>
</dbReference>
<keyword evidence="2" id="KW-0479">Metal-binding</keyword>
<sequence>MSSEDLKAKFRAAAAQRGLNSAKDQLKAIKAQKAAIAAAAGPGLSSQRLQLQQQQNSAAVNAASASQARPVGKAALPADFFEQAPKDTSKGEAAPSSTATAAKASGAAGTPAVAAAPGPSSQLSPVGSAAVAVAAKGVGPAGKAIPATAAWGSDGAAGAASSALPEGFFTDKVADARARGMKIPTAADREAEFRAFTAGIDEELKQQALGEAEEAEAEAEEKAEREAFLLQRQQQRLKLFRQRKALLLAKADGGSTGDAAAATGSGSGGSGNGTATVLFPELPSDDELREAPRPAFGSDDEVDEGRERTEARNEPNGNSGTAAAVVVAASVGGMKRPRRAVPVLLGKRPRVIDTIMMMTEEGDSMDSGDSSDGEGRDGGIGAPHWRAKHL</sequence>
<accession>A0ABQ5RUY4</accession>
<evidence type="ECO:0000256" key="5">
    <source>
        <dbReference type="ARBA" id="ARBA00023242"/>
    </source>
</evidence>
<feature type="coiled-coil region" evidence="6">
    <location>
        <begin position="202"/>
        <end position="250"/>
    </location>
</feature>
<feature type="compositionally biased region" description="Acidic residues" evidence="7">
    <location>
        <begin position="360"/>
        <end position="372"/>
    </location>
</feature>
<keyword evidence="3" id="KW-0863">Zinc-finger</keyword>
<evidence type="ECO:0000256" key="2">
    <source>
        <dbReference type="ARBA" id="ARBA00022723"/>
    </source>
</evidence>
<evidence type="ECO:0000313" key="9">
    <source>
        <dbReference type="Proteomes" id="UP001165090"/>
    </source>
</evidence>
<feature type="region of interest" description="Disordered" evidence="7">
    <location>
        <begin position="360"/>
        <end position="390"/>
    </location>
</feature>
<feature type="compositionally biased region" description="Low complexity" evidence="7">
    <location>
        <begin position="253"/>
        <end position="264"/>
    </location>
</feature>
<feature type="region of interest" description="Disordered" evidence="7">
    <location>
        <begin position="253"/>
        <end position="321"/>
    </location>
</feature>
<keyword evidence="4" id="KW-0862">Zinc</keyword>
<evidence type="ECO:0000256" key="4">
    <source>
        <dbReference type="ARBA" id="ARBA00022833"/>
    </source>
</evidence>
<proteinExistence type="predicted"/>
<dbReference type="InterPro" id="IPR040050">
    <property type="entry name" value="ZNF830-like"/>
</dbReference>
<keyword evidence="6" id="KW-0175">Coiled coil</keyword>
<evidence type="ECO:0000256" key="7">
    <source>
        <dbReference type="SAM" id="MobiDB-lite"/>
    </source>
</evidence>
<evidence type="ECO:0000256" key="3">
    <source>
        <dbReference type="ARBA" id="ARBA00022771"/>
    </source>
</evidence>
<evidence type="ECO:0000256" key="1">
    <source>
        <dbReference type="ARBA" id="ARBA00004123"/>
    </source>
</evidence>
<comment type="subcellular location">
    <subcellularLocation>
        <location evidence="1">Nucleus</location>
    </subcellularLocation>
</comment>
<organism evidence="8 9">
    <name type="scientific">Volvox africanus</name>
    <dbReference type="NCBI Taxonomy" id="51714"/>
    <lineage>
        <taxon>Eukaryota</taxon>
        <taxon>Viridiplantae</taxon>
        <taxon>Chlorophyta</taxon>
        <taxon>core chlorophytes</taxon>
        <taxon>Chlorophyceae</taxon>
        <taxon>CS clade</taxon>
        <taxon>Chlamydomonadales</taxon>
        <taxon>Volvocaceae</taxon>
        <taxon>Volvox</taxon>
    </lineage>
</organism>
<evidence type="ECO:0000313" key="8">
    <source>
        <dbReference type="EMBL" id="GLI61425.1"/>
    </source>
</evidence>
<protein>
    <recommendedName>
        <fullName evidence="10">FAM192A/Fyv6 N-terminal domain-containing protein</fullName>
    </recommendedName>
</protein>
<evidence type="ECO:0008006" key="10">
    <source>
        <dbReference type="Google" id="ProtNLM"/>
    </source>
</evidence>
<feature type="compositionally biased region" description="Low complexity" evidence="7">
    <location>
        <begin position="42"/>
        <end position="69"/>
    </location>
</feature>
<feature type="region of interest" description="Disordered" evidence="7">
    <location>
        <begin position="42"/>
        <end position="129"/>
    </location>
</feature>
<dbReference type="Proteomes" id="UP001165090">
    <property type="component" value="Unassembled WGS sequence"/>
</dbReference>
<gene>
    <name evidence="8" type="ORF">VaNZ11_003785</name>
</gene>
<feature type="coiled-coil region" evidence="6">
    <location>
        <begin position="12"/>
        <end position="39"/>
    </location>
</feature>
<evidence type="ECO:0000256" key="6">
    <source>
        <dbReference type="SAM" id="Coils"/>
    </source>
</evidence>